<feature type="compositionally biased region" description="Polar residues" evidence="1">
    <location>
        <begin position="346"/>
        <end position="358"/>
    </location>
</feature>
<feature type="compositionally biased region" description="Acidic residues" evidence="1">
    <location>
        <begin position="1278"/>
        <end position="1288"/>
    </location>
</feature>
<feature type="compositionally biased region" description="Basic residues" evidence="1">
    <location>
        <begin position="1238"/>
        <end position="1247"/>
    </location>
</feature>
<evidence type="ECO:0000313" key="3">
    <source>
        <dbReference type="Proteomes" id="UP000077266"/>
    </source>
</evidence>
<feature type="compositionally biased region" description="Acidic residues" evidence="1">
    <location>
        <begin position="543"/>
        <end position="562"/>
    </location>
</feature>
<feature type="compositionally biased region" description="Basic and acidic residues" evidence="1">
    <location>
        <begin position="572"/>
        <end position="583"/>
    </location>
</feature>
<organism evidence="2 3">
    <name type="scientific">Exidia glandulosa HHB12029</name>
    <dbReference type="NCBI Taxonomy" id="1314781"/>
    <lineage>
        <taxon>Eukaryota</taxon>
        <taxon>Fungi</taxon>
        <taxon>Dikarya</taxon>
        <taxon>Basidiomycota</taxon>
        <taxon>Agaricomycotina</taxon>
        <taxon>Agaricomycetes</taxon>
        <taxon>Auriculariales</taxon>
        <taxon>Exidiaceae</taxon>
        <taxon>Exidia</taxon>
    </lineage>
</organism>
<evidence type="ECO:0000256" key="1">
    <source>
        <dbReference type="SAM" id="MobiDB-lite"/>
    </source>
</evidence>
<accession>A0A165F6Q8</accession>
<protein>
    <submittedName>
        <fullName evidence="2">Uncharacterized protein</fullName>
    </submittedName>
</protein>
<gene>
    <name evidence="2" type="ORF">EXIGLDRAFT_772673</name>
</gene>
<proteinExistence type="predicted"/>
<feature type="compositionally biased region" description="Low complexity" evidence="1">
    <location>
        <begin position="15"/>
        <end position="25"/>
    </location>
</feature>
<feature type="region of interest" description="Disordered" evidence="1">
    <location>
        <begin position="1"/>
        <end position="47"/>
    </location>
</feature>
<feature type="compositionally biased region" description="Basic residues" evidence="1">
    <location>
        <begin position="1264"/>
        <end position="1273"/>
    </location>
</feature>
<evidence type="ECO:0000313" key="2">
    <source>
        <dbReference type="EMBL" id="KZV88477.1"/>
    </source>
</evidence>
<sequence>MSEPHEPPGEQQQISTASTASSTAAMQSFARETQTEVDSLGNPIDPRTSRNELLMYAEAQTPTPDSSQQELYYGTQNFNSDNAHLSFNGDATFQHAPSLFQQNFALQPQAPFLQSYGQPSMMDVMAFGNQQTPQHTPQHAFQTLADPVPSFAQLKLRPEFIDALARYGMHLTLRRRLADVLEDEDGDEDIVRALRKNNTSAEAAQVAWDDAIAVIPQRPRATSATTADIFTSPFSYQAPASDQTWSLAPRASLFDRHASVPAAHTYGQGTAAPSLFSGSSSSRGDDRLSMPPPTHRPQTGDMETRRNGVDDTPRGSLARPAAAREGLARAMPAEAAEAPPARNANGKTSAPTTVSPDTTPVARKSRAGNEQSPSPTLEANDRAFYRTKRTQPAPPASLKSPTLAPPSSPPPSKAPPSSPPPSKAPQSSPPPSKAPQSSAPPSKAPPSSPLTPSPESPDSSSGSDSDVPDTSIGRIALETMRDGNDLTEDDVDEDFDDPGHEDNASLSELEGSEEELIQSYSSGNPSAQVSSGRRLRPRQDGLLTDESEEDFMALPEPDEDNDSDRLQAPASREQRPSMEDLRRKGAEALQELQLCYDPRAMTDVDVHELASVLDTIEEDLKPAVAEVFRQLSQPVMTIGEIVRDLPSAMTGPYEEHINSELTTREGCVNWALRAMTSIGAHTAAVHKTPYERLVLRVQDLRNSRDPNAFNIFGRFLRNRDKDCRERRAFDGILGDKKAYSSAEVAECKRRFEAAVPDDEVRWRILVKVDEDYPHGSAATLSKRPRDFEEIYGRIVRLLKYAAATYLFDSTLLFGAARFDTDKDPALSRFFCTTNAGGFAEEKLRFDPDELRTLFGAHVQNGDMNRFARDRAARYGRASPRQAPSALKKTNRKTVAFATTERPGKPDTGAPWDLGETPETRGMPDTGALLDTGEAHDSGEAGWEVLRAGEEGSPKEKKMIELPVLPKPGKGDWKLDAKRRIAGDFPKYGDFGDSAFTPPSNDKLVFPTWFEGKWYDVVVKRPHAHTVNVLLRTAFDMSVDEMREKTGWVQAGIYKLTDALGIRVHRDNDGHFPYVHLLTGLADTRKVTWCGFDPAYLFPPEYSGAKSGFWRVPHALKARVLGSILSNSQRVHLIPIVPLTPEEQARLPPWDPKPTCILILNDAFPADIPGLPNGIAGTSRCIFDTGHVAGIPYTWISKMWPTKSTTKVKAEEEEAGRSRAVISDSDELASESDTPPPTVKKRPARGSKKRDAELESESDTPAPTVKKRPARGSKKRDAVEDDAAYEEVDAPAPSDPPRKRSKKANVVPDDEDEAPEQKGQPVSNVDAPKSVPKSEPIIIDDDDTSEDESTVLGTLERPSEVNNPDAPPARSTRSATSSPTKSPVVATRVAPAKRPREDAAEEDDAPAKKKQKAAAKRASKSSKDGNAPSNTGNPATPAVPAPSPSPPPARALTPAPAPARAPSPAPAQTAAAAPAQAAPPAPAPVSLSAYAARKAARYRAIPASFTKPDVAPEDFNALMSLVALVPPAEGGIPDHVKVRELILKYPAFAWLPPALQLWEDHWVEHGFPGE</sequence>
<feature type="compositionally biased region" description="Polar residues" evidence="1">
    <location>
        <begin position="368"/>
        <end position="377"/>
    </location>
</feature>
<feature type="compositionally biased region" description="Acidic residues" evidence="1">
    <location>
        <begin position="485"/>
        <end position="496"/>
    </location>
</feature>
<feature type="compositionally biased region" description="Pro residues" evidence="1">
    <location>
        <begin position="1436"/>
        <end position="1464"/>
    </location>
</feature>
<dbReference type="InParanoid" id="A0A165F6Q8"/>
<name>A0A165F6Q8_EXIGL</name>
<feature type="compositionally biased region" description="Basic and acidic residues" evidence="1">
    <location>
        <begin position="302"/>
        <end position="313"/>
    </location>
</feature>
<reference evidence="2 3" key="1">
    <citation type="journal article" date="2016" name="Mol. Biol. Evol.">
        <title>Comparative Genomics of Early-Diverging Mushroom-Forming Fungi Provides Insights into the Origins of Lignocellulose Decay Capabilities.</title>
        <authorList>
            <person name="Nagy L.G."/>
            <person name="Riley R."/>
            <person name="Tritt A."/>
            <person name="Adam C."/>
            <person name="Daum C."/>
            <person name="Floudas D."/>
            <person name="Sun H."/>
            <person name="Yadav J.S."/>
            <person name="Pangilinan J."/>
            <person name="Larsson K.H."/>
            <person name="Matsuura K."/>
            <person name="Barry K."/>
            <person name="Labutti K."/>
            <person name="Kuo R."/>
            <person name="Ohm R.A."/>
            <person name="Bhattacharya S.S."/>
            <person name="Shirouzu T."/>
            <person name="Yoshinaga Y."/>
            <person name="Martin F.M."/>
            <person name="Grigoriev I.V."/>
            <person name="Hibbett D.S."/>
        </authorList>
    </citation>
    <scope>NUCLEOTIDE SEQUENCE [LARGE SCALE GENOMIC DNA]</scope>
    <source>
        <strain evidence="2 3">HHB12029</strain>
    </source>
</reference>
<feature type="compositionally biased region" description="Low complexity" evidence="1">
    <location>
        <begin position="456"/>
        <end position="465"/>
    </location>
</feature>
<feature type="region of interest" description="Disordered" evidence="1">
    <location>
        <begin position="1206"/>
        <end position="1482"/>
    </location>
</feature>
<feature type="compositionally biased region" description="Acidic residues" evidence="1">
    <location>
        <begin position="1337"/>
        <end position="1348"/>
    </location>
</feature>
<feature type="region of interest" description="Disordered" evidence="1">
    <location>
        <begin position="264"/>
        <end position="583"/>
    </location>
</feature>
<feature type="compositionally biased region" description="Low complexity" evidence="1">
    <location>
        <begin position="1465"/>
        <end position="1475"/>
    </location>
</feature>
<feature type="compositionally biased region" description="Low complexity" evidence="1">
    <location>
        <begin position="1367"/>
        <end position="1379"/>
    </location>
</feature>
<feature type="compositionally biased region" description="Pro residues" evidence="1">
    <location>
        <begin position="442"/>
        <end position="455"/>
    </location>
</feature>
<feature type="compositionally biased region" description="Polar residues" evidence="1">
    <location>
        <begin position="518"/>
        <end position="531"/>
    </location>
</feature>
<dbReference type="EMBL" id="KV426099">
    <property type="protein sequence ID" value="KZV88477.1"/>
    <property type="molecule type" value="Genomic_DNA"/>
</dbReference>
<keyword evidence="3" id="KW-1185">Reference proteome</keyword>
<feature type="compositionally biased region" description="Low complexity" evidence="1">
    <location>
        <begin position="328"/>
        <end position="345"/>
    </location>
</feature>
<dbReference type="Proteomes" id="UP000077266">
    <property type="component" value="Unassembled WGS sequence"/>
</dbReference>
<feature type="compositionally biased region" description="Pro residues" evidence="1">
    <location>
        <begin position="403"/>
        <end position="433"/>
    </location>
</feature>
<feature type="compositionally biased region" description="Basic residues" evidence="1">
    <location>
        <begin position="1407"/>
        <end position="1419"/>
    </location>
</feature>